<feature type="domain" description="Spermatogenesis-associated protein 20-like TRX" evidence="1">
    <location>
        <begin position="30"/>
        <end position="183"/>
    </location>
</feature>
<dbReference type="InterPro" id="IPR004879">
    <property type="entry name" value="Ssp411-like_TRX"/>
</dbReference>
<evidence type="ECO:0000259" key="1">
    <source>
        <dbReference type="Pfam" id="PF03190"/>
    </source>
</evidence>
<gene>
    <name evidence="3" type="ORF">BUL40_03940</name>
</gene>
<keyword evidence="4" id="KW-1185">Reference proteome</keyword>
<evidence type="ECO:0000259" key="2">
    <source>
        <dbReference type="Pfam" id="PF07944"/>
    </source>
</evidence>
<accession>A0A1V6LUC7</accession>
<name>A0A1V6LUC7_9FLAO</name>
<dbReference type="AlphaFoldDB" id="A0A1V6LUC7"/>
<dbReference type="Proteomes" id="UP000191680">
    <property type="component" value="Unassembled WGS sequence"/>
</dbReference>
<reference evidence="3 4" key="1">
    <citation type="submission" date="2016-12" db="EMBL/GenBank/DDBJ databases">
        <authorList>
            <person name="Song W.-J."/>
            <person name="Kurnit D.M."/>
        </authorList>
    </citation>
    <scope>NUCLEOTIDE SEQUENCE [LARGE SCALE GENOMIC DNA]</scope>
    <source>
        <strain evidence="3 4">HSG9</strain>
    </source>
</reference>
<evidence type="ECO:0000313" key="4">
    <source>
        <dbReference type="Proteomes" id="UP000191680"/>
    </source>
</evidence>
<dbReference type="InterPro" id="IPR036249">
    <property type="entry name" value="Thioredoxin-like_sf"/>
</dbReference>
<dbReference type="CDD" id="cd02955">
    <property type="entry name" value="SSP411"/>
    <property type="match status" value="1"/>
</dbReference>
<dbReference type="InterPro" id="IPR012878">
    <property type="entry name" value="Beta-AFase-like_GH127_cat"/>
</dbReference>
<dbReference type="Pfam" id="PF07944">
    <property type="entry name" value="Beta-AFase-like_GH127_cat"/>
    <property type="match status" value="1"/>
</dbReference>
<dbReference type="InterPro" id="IPR008928">
    <property type="entry name" value="6-hairpin_glycosidase_sf"/>
</dbReference>
<dbReference type="RefSeq" id="WP_080318162.1">
    <property type="nucleotide sequence ID" value="NZ_MTBC01000002.1"/>
</dbReference>
<dbReference type="PIRSF" id="PIRSF006402">
    <property type="entry name" value="UCP006402_thioredoxin"/>
    <property type="match status" value="1"/>
</dbReference>
<sequence length="701" mass="80562">MKQYVFGLFLGTLFLVGCQETQNKMEHKYTNALVEETSPYLLQHAHNPVDWNAWKPEVLERAKAENKPILISIGYAACHWCHVMEEECFENEEVAKLMNENFINIKIDREERPDVDQIYMDAIQMMTGNGGWPLNIVALPDGRPFWGATYLPKDNWTKSLKSLIDLYHNNPEKVQEYAGKLEQGIQAINLVENKTSKINFTKEELDLAVQNWSTSFDTYLGGYKRAPKFMMPNNLEYLLHYATANKNDTILEYVNTTLKRMAYGGIFDPIDGGFSRYAVDVKWHVPHFEKMLYDNGQLISLYSKAYAVTKNSLYKETVEKSVGFATLELLDTNGGFYSSLDADSKNSSGKLEEGAYYVWTEKELDSILGSESSVFKTYYNINSYGYWEEDKYVLIRDASDNEIADSLGITTTNLTQQIAKNLKQLKKVRDQREKPRLDDKILTSWNGLMLKGLTDAYRYLQNDKYLQLALKNANFLEQEIIQDDFSVYRNHKNGKSSINGFLDDYATLIDGFIGLYEVTFDDRWLTLAKNLTDYAITHFKDEESNMFYYTSDLDDKLIRRSIETNDNVISASNSIMANNLYKLHKVYMKEPYGEIASAMINNVQDNFIKSAQGFSNWMHLISYQQNNFYEIAIVGEAYKEIGRELGKEYIPNSILVATKDDQSPIELLQNRHVPGQTLIYVCIEGSCKLPVTSSGEVLKQL</sequence>
<dbReference type="PANTHER" id="PTHR42899:SF1">
    <property type="entry name" value="SPERMATOGENESIS-ASSOCIATED PROTEIN 20"/>
    <property type="match status" value="1"/>
</dbReference>
<dbReference type="Gene3D" id="1.50.10.20">
    <property type="match status" value="1"/>
</dbReference>
<dbReference type="Gene3D" id="3.40.30.10">
    <property type="entry name" value="Glutaredoxin"/>
    <property type="match status" value="1"/>
</dbReference>
<organism evidence="3 4">
    <name type="scientific">Croceivirga radicis</name>
    <dbReference type="NCBI Taxonomy" id="1929488"/>
    <lineage>
        <taxon>Bacteria</taxon>
        <taxon>Pseudomonadati</taxon>
        <taxon>Bacteroidota</taxon>
        <taxon>Flavobacteriia</taxon>
        <taxon>Flavobacteriales</taxon>
        <taxon>Flavobacteriaceae</taxon>
        <taxon>Croceivirga</taxon>
    </lineage>
</organism>
<protein>
    <submittedName>
        <fullName evidence="3">Thioredoxin domain-containing protein</fullName>
    </submittedName>
</protein>
<evidence type="ECO:0000313" key="3">
    <source>
        <dbReference type="EMBL" id="OQD43770.1"/>
    </source>
</evidence>
<dbReference type="InterPro" id="IPR024705">
    <property type="entry name" value="Ssp411"/>
</dbReference>
<dbReference type="GO" id="GO:0005975">
    <property type="term" value="P:carbohydrate metabolic process"/>
    <property type="evidence" value="ECO:0007669"/>
    <property type="project" value="InterPro"/>
</dbReference>
<dbReference type="PROSITE" id="PS51257">
    <property type="entry name" value="PROKAR_LIPOPROTEIN"/>
    <property type="match status" value="1"/>
</dbReference>
<dbReference type="SUPFAM" id="SSF52833">
    <property type="entry name" value="Thioredoxin-like"/>
    <property type="match status" value="1"/>
</dbReference>
<dbReference type="OrthoDB" id="9762614at2"/>
<proteinExistence type="predicted"/>
<dbReference type="Pfam" id="PF03190">
    <property type="entry name" value="Thioredox_DsbH"/>
    <property type="match status" value="1"/>
</dbReference>
<dbReference type="SUPFAM" id="SSF48208">
    <property type="entry name" value="Six-hairpin glycosidases"/>
    <property type="match status" value="1"/>
</dbReference>
<comment type="caution">
    <text evidence="3">The sequence shown here is derived from an EMBL/GenBank/DDBJ whole genome shotgun (WGS) entry which is preliminary data.</text>
</comment>
<feature type="domain" description="Non-reducing end beta-L-arabinofuranosidase-like GH127 catalytic" evidence="2">
    <location>
        <begin position="447"/>
        <end position="544"/>
    </location>
</feature>
<dbReference type="EMBL" id="MTBC01000002">
    <property type="protein sequence ID" value="OQD43770.1"/>
    <property type="molecule type" value="Genomic_DNA"/>
</dbReference>
<dbReference type="PANTHER" id="PTHR42899">
    <property type="entry name" value="SPERMATOGENESIS-ASSOCIATED PROTEIN 20"/>
    <property type="match status" value="1"/>
</dbReference>